<sequence length="320" mass="36296">MFSNYVEGLSPYKNKGEVGMVENFDTPDELNEKISLLADWIKTSKHTVFHTGAGISTSAGIPDFRGPKGVWTLEKQGKKPEINLDFNDAMPTLTHMAIKSLIKKGYVKYVVSQNIDGLHLKSGLLREHISEVHGNMFTMKCNKCNRSFTSQTAVNTVGQQSLNIRCLRRTKKGNLCRGILHDTILDWKHKLPSNELQMAELHSINADLCVCLGTSLQIQPINLVPFKAKKNKGKVVICNLQRTMGDRKADLVIHTYVDDMMKSLMGILGVEIENYNEQLDPTKMANLTDWTIYKIDLLNMQDMKKYATKSKKRKFQDQIF</sequence>
<evidence type="ECO:0000256" key="4">
    <source>
        <dbReference type="ARBA" id="ARBA00022833"/>
    </source>
</evidence>
<protein>
    <recommendedName>
        <fullName evidence="1">protein acetyllysine N-acetyltransferase</fullName>
        <ecNumber evidence="1">2.3.1.286</ecNumber>
    </recommendedName>
</protein>
<dbReference type="PROSITE" id="PS50305">
    <property type="entry name" value="SIRTUIN"/>
    <property type="match status" value="1"/>
</dbReference>
<dbReference type="GO" id="GO:0000122">
    <property type="term" value="P:negative regulation of transcription by RNA polymerase II"/>
    <property type="evidence" value="ECO:0007669"/>
    <property type="project" value="TreeGrafter"/>
</dbReference>
<dbReference type="InterPro" id="IPR029035">
    <property type="entry name" value="DHS-like_NAD/FAD-binding_dom"/>
</dbReference>
<feature type="binding site" evidence="7">
    <location>
        <position position="166"/>
    </location>
    <ligand>
        <name>Zn(2+)</name>
        <dbReference type="ChEBI" id="CHEBI:29105"/>
    </ligand>
</feature>
<dbReference type="EC" id="2.3.1.286" evidence="1"/>
<evidence type="ECO:0000256" key="5">
    <source>
        <dbReference type="ARBA" id="ARBA00023027"/>
    </source>
</evidence>
<evidence type="ECO:0000256" key="6">
    <source>
        <dbReference type="ARBA" id="ARBA00038170"/>
    </source>
</evidence>
<dbReference type="FunFam" id="3.40.50.1220:FF:000038">
    <property type="entry name" value="NAD-dependent protein deacetylase sirtuin-6 isoform X2"/>
    <property type="match status" value="1"/>
</dbReference>
<keyword evidence="3 7" id="KW-0479">Metal-binding</keyword>
<feature type="binding site" evidence="7">
    <location>
        <position position="141"/>
    </location>
    <ligand>
        <name>Zn(2+)</name>
        <dbReference type="ChEBI" id="CHEBI:29105"/>
    </ligand>
</feature>
<dbReference type="InterPro" id="IPR026590">
    <property type="entry name" value="Ssirtuin_cat_dom"/>
</dbReference>
<feature type="binding site" evidence="7">
    <location>
        <position position="144"/>
    </location>
    <ligand>
        <name>Zn(2+)</name>
        <dbReference type="ChEBI" id="CHEBI:29105"/>
    </ligand>
</feature>
<reference evidence="9 10" key="1">
    <citation type="submission" date="2019-08" db="EMBL/GenBank/DDBJ databases">
        <authorList>
            <person name="Alioto T."/>
            <person name="Alioto T."/>
            <person name="Gomez Garrido J."/>
        </authorList>
    </citation>
    <scope>NUCLEOTIDE SEQUENCE [LARGE SCALE GENOMIC DNA]</scope>
</reference>
<keyword evidence="10" id="KW-1185">Reference proteome</keyword>
<feature type="domain" description="Deacetylase sirtuin-type" evidence="8">
    <location>
        <begin position="27"/>
        <end position="271"/>
    </location>
</feature>
<dbReference type="GO" id="GO:0003714">
    <property type="term" value="F:transcription corepressor activity"/>
    <property type="evidence" value="ECO:0007669"/>
    <property type="project" value="TreeGrafter"/>
</dbReference>
<evidence type="ECO:0000313" key="9">
    <source>
        <dbReference type="EMBL" id="VVC24416.1"/>
    </source>
</evidence>
<comment type="similarity">
    <text evidence="6">Belongs to the sirtuin family. Class IV subfamily.</text>
</comment>
<feature type="active site" description="Proton acceptor" evidence="7">
    <location>
        <position position="133"/>
    </location>
</feature>
<dbReference type="InterPro" id="IPR003000">
    <property type="entry name" value="Sirtuin"/>
</dbReference>
<dbReference type="GO" id="GO:0070403">
    <property type="term" value="F:NAD+ binding"/>
    <property type="evidence" value="ECO:0007669"/>
    <property type="project" value="InterPro"/>
</dbReference>
<dbReference type="GO" id="GO:0046872">
    <property type="term" value="F:metal ion binding"/>
    <property type="evidence" value="ECO:0007669"/>
    <property type="project" value="UniProtKB-KW"/>
</dbReference>
<evidence type="ECO:0000256" key="1">
    <source>
        <dbReference type="ARBA" id="ARBA00012928"/>
    </source>
</evidence>
<feature type="binding site" evidence="7">
    <location>
        <position position="176"/>
    </location>
    <ligand>
        <name>Zn(2+)</name>
        <dbReference type="ChEBI" id="CHEBI:29105"/>
    </ligand>
</feature>
<evidence type="ECO:0000256" key="2">
    <source>
        <dbReference type="ARBA" id="ARBA00022679"/>
    </source>
</evidence>
<dbReference type="InterPro" id="IPR050134">
    <property type="entry name" value="NAD-dep_sirtuin_deacylases"/>
</dbReference>
<keyword evidence="4 7" id="KW-0862">Zinc</keyword>
<evidence type="ECO:0000256" key="7">
    <source>
        <dbReference type="PROSITE-ProRule" id="PRU00236"/>
    </source>
</evidence>
<keyword evidence="5" id="KW-0520">NAD</keyword>
<evidence type="ECO:0000313" key="10">
    <source>
        <dbReference type="Proteomes" id="UP000325440"/>
    </source>
</evidence>
<dbReference type="Proteomes" id="UP000325440">
    <property type="component" value="Unassembled WGS sequence"/>
</dbReference>
<evidence type="ECO:0000259" key="8">
    <source>
        <dbReference type="PROSITE" id="PS50305"/>
    </source>
</evidence>
<dbReference type="EMBL" id="CABPRJ010000002">
    <property type="protein sequence ID" value="VVC24416.1"/>
    <property type="molecule type" value="Genomic_DNA"/>
</dbReference>
<dbReference type="Gene3D" id="2.20.28.200">
    <property type="match status" value="1"/>
</dbReference>
<name>A0A5E4M4W1_9HEMI</name>
<dbReference type="SUPFAM" id="SSF52467">
    <property type="entry name" value="DHS-like NAD/FAD-binding domain"/>
    <property type="match status" value="1"/>
</dbReference>
<organism evidence="9 10">
    <name type="scientific">Cinara cedri</name>
    <dbReference type="NCBI Taxonomy" id="506608"/>
    <lineage>
        <taxon>Eukaryota</taxon>
        <taxon>Metazoa</taxon>
        <taxon>Ecdysozoa</taxon>
        <taxon>Arthropoda</taxon>
        <taxon>Hexapoda</taxon>
        <taxon>Insecta</taxon>
        <taxon>Pterygota</taxon>
        <taxon>Neoptera</taxon>
        <taxon>Paraneoptera</taxon>
        <taxon>Hemiptera</taxon>
        <taxon>Sternorrhyncha</taxon>
        <taxon>Aphidomorpha</taxon>
        <taxon>Aphidoidea</taxon>
        <taxon>Aphididae</taxon>
        <taxon>Lachninae</taxon>
        <taxon>Cinara</taxon>
    </lineage>
</organism>
<proteinExistence type="inferred from homology"/>
<dbReference type="PANTHER" id="PTHR11085">
    <property type="entry name" value="NAD-DEPENDENT PROTEIN DEACYLASE SIRTUIN-5, MITOCHONDRIAL-RELATED"/>
    <property type="match status" value="1"/>
</dbReference>
<dbReference type="GO" id="GO:0005634">
    <property type="term" value="C:nucleus"/>
    <property type="evidence" value="ECO:0007669"/>
    <property type="project" value="TreeGrafter"/>
</dbReference>
<dbReference type="Pfam" id="PF02146">
    <property type="entry name" value="SIR2"/>
    <property type="match status" value="1"/>
</dbReference>
<gene>
    <name evidence="9" type="ORF">CINCED_3A016147</name>
</gene>
<dbReference type="PANTHER" id="PTHR11085:SF12">
    <property type="entry name" value="NAD-DEPENDENT PROTEIN DEACYLASE SIRTUIN-6"/>
    <property type="match status" value="1"/>
</dbReference>
<dbReference type="Gene3D" id="3.40.50.1220">
    <property type="entry name" value="TPP-binding domain"/>
    <property type="match status" value="1"/>
</dbReference>
<accession>A0A5E4M4W1</accession>
<dbReference type="GO" id="GO:0046969">
    <property type="term" value="F:histone H3K9 deacetylase activity, NAD-dependent"/>
    <property type="evidence" value="ECO:0007669"/>
    <property type="project" value="TreeGrafter"/>
</dbReference>
<dbReference type="OrthoDB" id="2919105at2759"/>
<evidence type="ECO:0000256" key="3">
    <source>
        <dbReference type="ARBA" id="ARBA00022723"/>
    </source>
</evidence>
<dbReference type="AlphaFoldDB" id="A0A5E4M4W1"/>
<keyword evidence="2" id="KW-0808">Transferase</keyword>